<dbReference type="GO" id="GO:0005829">
    <property type="term" value="C:cytosol"/>
    <property type="evidence" value="ECO:0007669"/>
    <property type="project" value="TreeGrafter"/>
</dbReference>
<comment type="catalytic activity">
    <reaction evidence="4">
        <text>adenylyl-molybdopterin + molybdate = Mo-molybdopterin + AMP + H(+)</text>
        <dbReference type="Rhea" id="RHEA:35047"/>
        <dbReference type="ChEBI" id="CHEBI:15378"/>
        <dbReference type="ChEBI" id="CHEBI:36264"/>
        <dbReference type="ChEBI" id="CHEBI:62727"/>
        <dbReference type="ChEBI" id="CHEBI:71302"/>
        <dbReference type="ChEBI" id="CHEBI:456215"/>
        <dbReference type="EC" id="2.10.1.1"/>
    </reaction>
</comment>
<keyword evidence="8" id="KW-1185">Reference proteome</keyword>
<evidence type="ECO:0000256" key="4">
    <source>
        <dbReference type="ARBA" id="ARBA00047317"/>
    </source>
</evidence>
<name>A0A6V8KAV7_9ACTN</name>
<dbReference type="Gene3D" id="2.170.190.11">
    <property type="entry name" value="Molybdopterin biosynthesis moea protein, domain 3"/>
    <property type="match status" value="1"/>
</dbReference>
<reference evidence="7 8" key="2">
    <citation type="submission" date="2020-03" db="EMBL/GenBank/DDBJ databases">
        <authorList>
            <person name="Ichikawa N."/>
            <person name="Kimura A."/>
            <person name="Kitahashi Y."/>
            <person name="Uohara A."/>
        </authorList>
    </citation>
    <scope>NUCLEOTIDE SEQUENCE [LARGE SCALE GENOMIC DNA]</scope>
    <source>
        <strain evidence="7 8">NBRC 108639</strain>
    </source>
</reference>
<comment type="cofactor">
    <cofactor evidence="5">
        <name>Mg(2+)</name>
        <dbReference type="ChEBI" id="CHEBI:18420"/>
    </cofactor>
</comment>
<dbReference type="GO" id="GO:0061599">
    <property type="term" value="F:molybdopterin molybdotransferase activity"/>
    <property type="evidence" value="ECO:0007669"/>
    <property type="project" value="UniProtKB-UniRule"/>
</dbReference>
<dbReference type="PANTHER" id="PTHR10192">
    <property type="entry name" value="MOLYBDOPTERIN BIOSYNTHESIS PROTEIN"/>
    <property type="match status" value="1"/>
</dbReference>
<comment type="pathway">
    <text evidence="5">Cofactor biosynthesis; molybdopterin biosynthesis.</text>
</comment>
<keyword evidence="5" id="KW-0460">Magnesium</keyword>
<dbReference type="EMBL" id="BLPF01000001">
    <property type="protein sequence ID" value="GFJ79591.1"/>
    <property type="molecule type" value="Genomic_DNA"/>
</dbReference>
<dbReference type="Pfam" id="PF03453">
    <property type="entry name" value="MoeA_N"/>
    <property type="match status" value="1"/>
</dbReference>
<dbReference type="EC" id="2.10.1.1" evidence="5"/>
<evidence type="ECO:0000259" key="6">
    <source>
        <dbReference type="SMART" id="SM00852"/>
    </source>
</evidence>
<keyword evidence="5" id="KW-0479">Metal-binding</keyword>
<dbReference type="UniPathway" id="UPA00344"/>
<dbReference type="Gene3D" id="2.40.340.10">
    <property type="entry name" value="MoeA, C-terminal, domain IV"/>
    <property type="match status" value="1"/>
</dbReference>
<dbReference type="Proteomes" id="UP000482800">
    <property type="component" value="Unassembled WGS sequence"/>
</dbReference>
<dbReference type="InterPro" id="IPR005110">
    <property type="entry name" value="MoeA_linker/N"/>
</dbReference>
<organism evidence="7 8">
    <name type="scientific">Phytohabitans houttuyneae</name>
    <dbReference type="NCBI Taxonomy" id="1076126"/>
    <lineage>
        <taxon>Bacteria</taxon>
        <taxon>Bacillati</taxon>
        <taxon>Actinomycetota</taxon>
        <taxon>Actinomycetes</taxon>
        <taxon>Micromonosporales</taxon>
        <taxon>Micromonosporaceae</taxon>
    </lineage>
</organism>
<evidence type="ECO:0000256" key="2">
    <source>
        <dbReference type="ARBA" id="ARBA00010763"/>
    </source>
</evidence>
<dbReference type="InterPro" id="IPR036135">
    <property type="entry name" value="MoeA_linker/N_sf"/>
</dbReference>
<dbReference type="CDD" id="cd00887">
    <property type="entry name" value="MoeA"/>
    <property type="match status" value="1"/>
</dbReference>
<proteinExistence type="inferred from homology"/>
<evidence type="ECO:0000256" key="1">
    <source>
        <dbReference type="ARBA" id="ARBA00002901"/>
    </source>
</evidence>
<comment type="function">
    <text evidence="1 5">Catalyzes the insertion of molybdate into adenylated molybdopterin with the concomitant release of AMP.</text>
</comment>
<dbReference type="GO" id="GO:0006777">
    <property type="term" value="P:Mo-molybdopterin cofactor biosynthetic process"/>
    <property type="evidence" value="ECO:0007669"/>
    <property type="project" value="UniProtKB-UniRule"/>
</dbReference>
<dbReference type="AlphaFoldDB" id="A0A6V8KAV7"/>
<keyword evidence="3 5" id="KW-0500">Molybdenum</keyword>
<dbReference type="SMART" id="SM00852">
    <property type="entry name" value="MoCF_biosynth"/>
    <property type="match status" value="1"/>
</dbReference>
<dbReference type="PANTHER" id="PTHR10192:SF5">
    <property type="entry name" value="GEPHYRIN"/>
    <property type="match status" value="1"/>
</dbReference>
<dbReference type="InterPro" id="IPR036688">
    <property type="entry name" value="MoeA_C_domain_IV_sf"/>
</dbReference>
<evidence type="ECO:0000256" key="5">
    <source>
        <dbReference type="RuleBase" id="RU365090"/>
    </source>
</evidence>
<reference evidence="7 8" key="1">
    <citation type="submission" date="2020-03" db="EMBL/GenBank/DDBJ databases">
        <title>Whole genome shotgun sequence of Phytohabitans houttuyneae NBRC 108639.</title>
        <authorList>
            <person name="Komaki H."/>
            <person name="Tamura T."/>
        </authorList>
    </citation>
    <scope>NUCLEOTIDE SEQUENCE [LARGE SCALE GENOMIC DNA]</scope>
    <source>
        <strain evidence="7 8">NBRC 108639</strain>
    </source>
</reference>
<dbReference type="Gene3D" id="3.40.980.10">
    <property type="entry name" value="MoaB/Mog-like domain"/>
    <property type="match status" value="1"/>
</dbReference>
<dbReference type="InterPro" id="IPR001453">
    <property type="entry name" value="MoaB/Mog_dom"/>
</dbReference>
<dbReference type="SUPFAM" id="SSF53218">
    <property type="entry name" value="Molybdenum cofactor biosynthesis proteins"/>
    <property type="match status" value="1"/>
</dbReference>
<gene>
    <name evidence="7" type="ORF">Phou_037710</name>
</gene>
<accession>A0A6V8KAV7</accession>
<evidence type="ECO:0000313" key="8">
    <source>
        <dbReference type="Proteomes" id="UP000482800"/>
    </source>
</evidence>
<evidence type="ECO:0000313" key="7">
    <source>
        <dbReference type="EMBL" id="GFJ79591.1"/>
    </source>
</evidence>
<dbReference type="SUPFAM" id="SSF63882">
    <property type="entry name" value="MoeA N-terminal region -like"/>
    <property type="match status" value="1"/>
</dbReference>
<comment type="caution">
    <text evidence="7">The sequence shown here is derived from an EMBL/GenBank/DDBJ whole genome shotgun (WGS) entry which is preliminary data.</text>
</comment>
<comment type="similarity">
    <text evidence="2 5">Belongs to the MoeA family.</text>
</comment>
<dbReference type="Pfam" id="PF00994">
    <property type="entry name" value="MoCF_biosynth"/>
    <property type="match status" value="1"/>
</dbReference>
<dbReference type="Gene3D" id="3.90.105.10">
    <property type="entry name" value="Molybdopterin biosynthesis moea protein, domain 2"/>
    <property type="match status" value="1"/>
</dbReference>
<protein>
    <recommendedName>
        <fullName evidence="5">Molybdopterin molybdenumtransferase</fullName>
        <ecNumber evidence="5">2.10.1.1</ecNumber>
    </recommendedName>
</protein>
<evidence type="ECO:0000256" key="3">
    <source>
        <dbReference type="ARBA" id="ARBA00022505"/>
    </source>
</evidence>
<dbReference type="InterPro" id="IPR036425">
    <property type="entry name" value="MoaB/Mog-like_dom_sf"/>
</dbReference>
<dbReference type="InterPro" id="IPR038987">
    <property type="entry name" value="MoeA-like"/>
</dbReference>
<dbReference type="RefSeq" id="WP_173057108.1">
    <property type="nucleotide sequence ID" value="NZ_BAABGO010000001.1"/>
</dbReference>
<sequence>MPDLAMPWDRARALAAGVSAMPGTERVLLAEAAGRVLAAPLRAAVPAPAFDTAAMDGFAVAGPGPWRIGGRVLAGGPGWVGELAEGEAVEIATGAIVPATAEAVLPYEECQVDGDLVRGARKTKDHIRRAGEDARPGDELVPAGRIVTAAVLGAAAQAGAGELTVHRRPSVAVLVTGDEVVTSGLPGPGQVRDALSPIVTALVTRAGGQPVAYHHLRDGAGLLRTAIETTDAEVVVVTGSSSAGAADHLGPVLSGLGARRLVDGVRCRPGHPQALAVTADGRWVVGLPGNPFAGLVAGLTILEPLVASLAGRSLPAPATLPVFGAGRPYPDGVRLAPVEVSGGQARILPGARAGSLRAAAMADAVAVLEPDWVTGSSAAVLPVP</sequence>
<keyword evidence="5 7" id="KW-0808">Transferase</keyword>
<feature type="domain" description="MoaB/Mog" evidence="6">
    <location>
        <begin position="172"/>
        <end position="308"/>
    </location>
</feature>
<keyword evidence="5" id="KW-0501">Molybdenum cofactor biosynthesis</keyword>
<dbReference type="GO" id="GO:0046872">
    <property type="term" value="F:metal ion binding"/>
    <property type="evidence" value="ECO:0007669"/>
    <property type="project" value="UniProtKB-UniRule"/>
</dbReference>